<name>A0A1X0NF90_9TRYP</name>
<sequence>MQSQSSPTNNGDSSRRSFDSRLPPVVLEKQIKVSNYSHSTASAMAGQLEQCVGLLRGHSIALQHCNEEIEGALLTLGVDATHSLLYSINNVIEGLEVVAGACKNMCESHFEEVRQREDLFNSLSSMYISLKERHEATERELRSIVAERDRKVAAFEKAVSYVESVIAERALWQEQNGYNCTGLPLVERSFADRCRETLEVFDTIIHETSNQNGENTEHLLSSTDAPETLVKRWERNENLLHVNGTPSARLQYVPPGDEVILLREVLEMGTGSRVLLRDVREERKALEEAKRKVCEIGVTSLATLQTVRSELLSFREWIVGLEQRGQPFNASFENFRSMVTDLEKKITQESLTQSVLAGVA</sequence>
<comment type="caution">
    <text evidence="1">The sequence shown here is derived from an EMBL/GenBank/DDBJ whole genome shotgun (WGS) entry which is preliminary data.</text>
</comment>
<proteinExistence type="predicted"/>
<dbReference type="EMBL" id="NBCO01000072">
    <property type="protein sequence ID" value="ORC83404.1"/>
    <property type="molecule type" value="Genomic_DNA"/>
</dbReference>
<dbReference type="GeneID" id="39991009"/>
<organism evidence="1 2">
    <name type="scientific">Trypanosoma theileri</name>
    <dbReference type="NCBI Taxonomy" id="67003"/>
    <lineage>
        <taxon>Eukaryota</taxon>
        <taxon>Discoba</taxon>
        <taxon>Euglenozoa</taxon>
        <taxon>Kinetoplastea</taxon>
        <taxon>Metakinetoplastina</taxon>
        <taxon>Trypanosomatida</taxon>
        <taxon>Trypanosomatidae</taxon>
        <taxon>Trypanosoma</taxon>
    </lineage>
</organism>
<dbReference type="RefSeq" id="XP_028877470.1">
    <property type="nucleotide sequence ID" value="XM_029031229.1"/>
</dbReference>
<keyword evidence="2" id="KW-1185">Reference proteome</keyword>
<dbReference type="Proteomes" id="UP000192257">
    <property type="component" value="Unassembled WGS sequence"/>
</dbReference>
<accession>A0A1X0NF90</accession>
<dbReference type="AlphaFoldDB" id="A0A1X0NF90"/>
<reference evidence="1 2" key="1">
    <citation type="submission" date="2017-03" db="EMBL/GenBank/DDBJ databases">
        <title>An alternative strategy for trypanosome survival in the mammalian bloodstream revealed through genome and transcriptome analysis of the ubiquitous bovine parasite Trypanosoma (Megatrypanum) theileri.</title>
        <authorList>
            <person name="Kelly S."/>
            <person name="Ivens A."/>
            <person name="Mott A."/>
            <person name="O'Neill E."/>
            <person name="Emms D."/>
            <person name="Macleod O."/>
            <person name="Voorheis P."/>
            <person name="Matthews J."/>
            <person name="Matthews K."/>
            <person name="Carrington M."/>
        </authorList>
    </citation>
    <scope>NUCLEOTIDE SEQUENCE [LARGE SCALE GENOMIC DNA]</scope>
    <source>
        <strain evidence="1">Edinburgh</strain>
    </source>
</reference>
<evidence type="ECO:0000313" key="2">
    <source>
        <dbReference type="Proteomes" id="UP000192257"/>
    </source>
</evidence>
<gene>
    <name evidence="1" type="ORF">TM35_000721070</name>
</gene>
<dbReference type="VEuPathDB" id="TriTrypDB:TM35_000721070"/>
<protein>
    <submittedName>
        <fullName evidence="1">Uncharacterized protein</fullName>
    </submittedName>
</protein>
<evidence type="ECO:0000313" key="1">
    <source>
        <dbReference type="EMBL" id="ORC83404.1"/>
    </source>
</evidence>
<dbReference type="OrthoDB" id="265563at2759"/>